<keyword evidence="3" id="KW-0325">Glycoprotein</keyword>
<dbReference type="InterPro" id="IPR011583">
    <property type="entry name" value="Chitinase_II/V-like_cat"/>
</dbReference>
<protein>
    <recommendedName>
        <fullName evidence="8">GH18 domain-containing protein</fullName>
    </recommendedName>
</protein>
<name>A0A9N9MP63_9CUCU</name>
<dbReference type="InterPro" id="IPR017853">
    <property type="entry name" value="GH"/>
</dbReference>
<dbReference type="GO" id="GO:0004568">
    <property type="term" value="F:chitinase activity"/>
    <property type="evidence" value="ECO:0007669"/>
    <property type="project" value="UniProtKB-ARBA"/>
</dbReference>
<dbReference type="GO" id="GO:0006032">
    <property type="term" value="P:chitin catabolic process"/>
    <property type="evidence" value="ECO:0007669"/>
    <property type="project" value="TreeGrafter"/>
</dbReference>
<dbReference type="Gene3D" id="3.20.20.80">
    <property type="entry name" value="Glycosidases"/>
    <property type="match status" value="1"/>
</dbReference>
<evidence type="ECO:0000313" key="9">
    <source>
        <dbReference type="EMBL" id="CAG9767718.1"/>
    </source>
</evidence>
<dbReference type="Pfam" id="PF00704">
    <property type="entry name" value="Glyco_hydro_18"/>
    <property type="match status" value="1"/>
</dbReference>
<dbReference type="GO" id="GO:0005576">
    <property type="term" value="C:extracellular region"/>
    <property type="evidence" value="ECO:0007669"/>
    <property type="project" value="TreeGrafter"/>
</dbReference>
<dbReference type="SUPFAM" id="SSF51445">
    <property type="entry name" value="(Trans)glycosidases"/>
    <property type="match status" value="1"/>
</dbReference>
<gene>
    <name evidence="9" type="ORF">CEUTPL_LOCUS8276</name>
</gene>
<evidence type="ECO:0000313" key="10">
    <source>
        <dbReference type="Proteomes" id="UP001152799"/>
    </source>
</evidence>
<dbReference type="AlphaFoldDB" id="A0A9N9MP63"/>
<evidence type="ECO:0000259" key="8">
    <source>
        <dbReference type="PROSITE" id="PS51910"/>
    </source>
</evidence>
<evidence type="ECO:0000256" key="2">
    <source>
        <dbReference type="ARBA" id="ARBA00022801"/>
    </source>
</evidence>
<dbReference type="PANTHER" id="PTHR11177:SF390">
    <property type="entry name" value="CHITINASE 11"/>
    <property type="match status" value="1"/>
</dbReference>
<dbReference type="PROSITE" id="PS01095">
    <property type="entry name" value="GH18_1"/>
    <property type="match status" value="1"/>
</dbReference>
<keyword evidence="7" id="KW-1133">Transmembrane helix</keyword>
<evidence type="ECO:0000256" key="3">
    <source>
        <dbReference type="ARBA" id="ARBA00023180"/>
    </source>
</evidence>
<evidence type="ECO:0000256" key="7">
    <source>
        <dbReference type="SAM" id="Phobius"/>
    </source>
</evidence>
<evidence type="ECO:0000256" key="1">
    <source>
        <dbReference type="ARBA" id="ARBA00022729"/>
    </source>
</evidence>
<evidence type="ECO:0000256" key="6">
    <source>
        <dbReference type="RuleBase" id="RU004453"/>
    </source>
</evidence>
<feature type="domain" description="GH18" evidence="8">
    <location>
        <begin position="112"/>
        <end position="472"/>
    </location>
</feature>
<dbReference type="Gene3D" id="3.10.50.10">
    <property type="match status" value="1"/>
</dbReference>
<accession>A0A9N9MP63</accession>
<dbReference type="PANTHER" id="PTHR11177">
    <property type="entry name" value="CHITINASE"/>
    <property type="match status" value="1"/>
</dbReference>
<sequence length="472" mass="54203">MFSEEHNRYVLLQRDIRNPWLCDKKTVALLGCLMLPVTFFCATYVILFGICDELGYPRPQFDGFNAIEILERNQLRAELYSNTHAHGNYSEIPEEIPKDIHIHHADYTPEKLKLICYYNFPSNDFSLKINEIDPNLCTHLNLAFASVVNHSIYLDEEHLGYLTNIIPLKEKNQYLKILLSIGGAGNNNGYPEMVKNHTNRKTFIQSVLNYVKDYKIDGVDLDWEFPGENSADHYQKMHFTQLLSEIRKTINKQPKYKFLLTVAVAAPNEIIDVAYDVSYMNEYVDFINLMSYDYHYYTKITPFTGINSPLYQASNEKFYLSTLNINYSSHYWNYLGMDKSKIVVGLPTYGHTFKLTNSENHGLYAPALGFGHLGSLGFASYSTICTFLQGNHISPIFDMDTFSPYAVKYYEWISFDDQQSLTYKAEYIKSNNFGGAMVYSLNADDYKGDCDMGTSSGIKFPLITAIKNVFDG</sequence>
<dbReference type="GO" id="GO:0008061">
    <property type="term" value="F:chitin binding"/>
    <property type="evidence" value="ECO:0007669"/>
    <property type="project" value="InterPro"/>
</dbReference>
<dbReference type="Proteomes" id="UP001152799">
    <property type="component" value="Chromosome 4"/>
</dbReference>
<dbReference type="FunFam" id="3.10.50.10:FF:000003">
    <property type="entry name" value="Class V chitinase CHIT5b"/>
    <property type="match status" value="1"/>
</dbReference>
<keyword evidence="7" id="KW-0472">Membrane</keyword>
<reference evidence="9" key="1">
    <citation type="submission" date="2022-01" db="EMBL/GenBank/DDBJ databases">
        <authorList>
            <person name="King R."/>
        </authorList>
    </citation>
    <scope>NUCLEOTIDE SEQUENCE</scope>
</reference>
<keyword evidence="2 5" id="KW-0378">Hydrolase</keyword>
<comment type="similarity">
    <text evidence="6">Belongs to the glycosyl hydrolase 18 family.</text>
</comment>
<dbReference type="OrthoDB" id="76388at2759"/>
<keyword evidence="7" id="KW-0812">Transmembrane</keyword>
<dbReference type="PROSITE" id="PS51910">
    <property type="entry name" value="GH18_2"/>
    <property type="match status" value="1"/>
</dbReference>
<dbReference type="SMART" id="SM00636">
    <property type="entry name" value="Glyco_18"/>
    <property type="match status" value="1"/>
</dbReference>
<keyword evidence="10" id="KW-1185">Reference proteome</keyword>
<dbReference type="InterPro" id="IPR001579">
    <property type="entry name" value="Glyco_hydro_18_chit_AS"/>
</dbReference>
<proteinExistence type="inferred from homology"/>
<keyword evidence="4 5" id="KW-0326">Glycosidase</keyword>
<dbReference type="SUPFAM" id="SSF54556">
    <property type="entry name" value="Chitinase insertion domain"/>
    <property type="match status" value="1"/>
</dbReference>
<keyword evidence="1" id="KW-0732">Signal</keyword>
<dbReference type="InterPro" id="IPR001223">
    <property type="entry name" value="Glyco_hydro18_cat"/>
</dbReference>
<dbReference type="EMBL" id="OU892280">
    <property type="protein sequence ID" value="CAG9767718.1"/>
    <property type="molecule type" value="Genomic_DNA"/>
</dbReference>
<dbReference type="GO" id="GO:0005975">
    <property type="term" value="P:carbohydrate metabolic process"/>
    <property type="evidence" value="ECO:0007669"/>
    <property type="project" value="InterPro"/>
</dbReference>
<organism evidence="9 10">
    <name type="scientific">Ceutorhynchus assimilis</name>
    <name type="common">cabbage seed weevil</name>
    <dbReference type="NCBI Taxonomy" id="467358"/>
    <lineage>
        <taxon>Eukaryota</taxon>
        <taxon>Metazoa</taxon>
        <taxon>Ecdysozoa</taxon>
        <taxon>Arthropoda</taxon>
        <taxon>Hexapoda</taxon>
        <taxon>Insecta</taxon>
        <taxon>Pterygota</taxon>
        <taxon>Neoptera</taxon>
        <taxon>Endopterygota</taxon>
        <taxon>Coleoptera</taxon>
        <taxon>Polyphaga</taxon>
        <taxon>Cucujiformia</taxon>
        <taxon>Curculionidae</taxon>
        <taxon>Ceutorhynchinae</taxon>
        <taxon>Ceutorhynchus</taxon>
    </lineage>
</organism>
<dbReference type="InterPro" id="IPR050314">
    <property type="entry name" value="Glycosyl_Hydrlase_18"/>
</dbReference>
<feature type="transmembrane region" description="Helical" evidence="7">
    <location>
        <begin position="27"/>
        <end position="50"/>
    </location>
</feature>
<evidence type="ECO:0000256" key="4">
    <source>
        <dbReference type="ARBA" id="ARBA00023295"/>
    </source>
</evidence>
<evidence type="ECO:0000256" key="5">
    <source>
        <dbReference type="RuleBase" id="RU000489"/>
    </source>
</evidence>
<dbReference type="InterPro" id="IPR029070">
    <property type="entry name" value="Chitinase_insertion_sf"/>
</dbReference>